<dbReference type="InterPro" id="IPR002934">
    <property type="entry name" value="Polymerase_NTP_transf_dom"/>
</dbReference>
<dbReference type="GeneID" id="25147113"/>
<gene>
    <name evidence="3" type="ORF">HALLA_00140</name>
</gene>
<dbReference type="AlphaFoldDB" id="W0JWQ1"/>
<dbReference type="Pfam" id="PF01909">
    <property type="entry name" value="NTP_transf_2"/>
    <property type="match status" value="1"/>
</dbReference>
<evidence type="ECO:0000313" key="4">
    <source>
        <dbReference type="Proteomes" id="UP000019024"/>
    </source>
</evidence>
<sequence length="127" mass="14100">MIAKVLCFGSVARGEADRTSGIDVFVLVDDTEAVPAQRTVSDDLRDLEEESSSGDRYEFEVFVESPESARNRGADLQPVFQEGISLLESETLRRVKRDSFGVENDLDRTRGGAGKRRRRISTKTGES</sequence>
<keyword evidence="4" id="KW-1185">Reference proteome</keyword>
<feature type="region of interest" description="Disordered" evidence="1">
    <location>
        <begin position="103"/>
        <end position="127"/>
    </location>
</feature>
<proteinExistence type="predicted"/>
<dbReference type="CDD" id="cd05403">
    <property type="entry name" value="NT_KNTase_like"/>
    <property type="match status" value="1"/>
</dbReference>
<organism evidence="3 4">
    <name type="scientific">Halostagnicola larsenii XH-48</name>
    <dbReference type="NCBI Taxonomy" id="797299"/>
    <lineage>
        <taxon>Archaea</taxon>
        <taxon>Methanobacteriati</taxon>
        <taxon>Methanobacteriota</taxon>
        <taxon>Stenosarchaea group</taxon>
        <taxon>Halobacteria</taxon>
        <taxon>Halobacteriales</taxon>
        <taxon>Natrialbaceae</taxon>
        <taxon>Halostagnicola</taxon>
    </lineage>
</organism>
<evidence type="ECO:0000256" key="1">
    <source>
        <dbReference type="SAM" id="MobiDB-lite"/>
    </source>
</evidence>
<dbReference type="GO" id="GO:0016779">
    <property type="term" value="F:nucleotidyltransferase activity"/>
    <property type="evidence" value="ECO:0007669"/>
    <property type="project" value="InterPro"/>
</dbReference>
<name>W0JWQ1_9EURY</name>
<feature type="domain" description="Polymerase nucleotidyl transferase" evidence="2">
    <location>
        <begin position="3"/>
        <end position="61"/>
    </location>
</feature>
<protein>
    <recommendedName>
        <fullName evidence="2">Polymerase nucleotidyl transferase domain-containing protein</fullName>
    </recommendedName>
</protein>
<keyword evidence="3" id="KW-0614">Plasmid</keyword>
<dbReference type="Gene3D" id="3.30.460.10">
    <property type="entry name" value="Beta Polymerase, domain 2"/>
    <property type="match status" value="1"/>
</dbReference>
<dbReference type="KEGG" id="hlr:HALLA_00140"/>
<reference evidence="3 4" key="1">
    <citation type="submission" date="2014-01" db="EMBL/GenBank/DDBJ databases">
        <authorList>
            <consortium name="DOE Joint Genome Institute"/>
            <person name="Anderson I."/>
            <person name="Huntemann M."/>
            <person name="Han J."/>
            <person name="Chen A."/>
            <person name="Kyrpides N."/>
            <person name="Mavromatis K."/>
            <person name="Markowitz V."/>
            <person name="Palaniappan K."/>
            <person name="Ivanova N."/>
            <person name="Schaumberg A."/>
            <person name="Pati A."/>
            <person name="Liolios K."/>
            <person name="Nordberg H.P."/>
            <person name="Cantor M.N."/>
            <person name="Hua S.X."/>
            <person name="Woyke T."/>
        </authorList>
    </citation>
    <scope>NUCLEOTIDE SEQUENCE [LARGE SCALE GENOMIC DNA]</scope>
    <source>
        <strain evidence="3 4">XH-48</strain>
        <plasmid evidence="4">2</plasmid>
    </source>
</reference>
<dbReference type="InterPro" id="IPR043519">
    <property type="entry name" value="NT_sf"/>
</dbReference>
<dbReference type="EMBL" id="CP007057">
    <property type="protein sequence ID" value="AHG01732.1"/>
    <property type="molecule type" value="Genomic_DNA"/>
</dbReference>
<dbReference type="RefSeq" id="WP_242406239.1">
    <property type="nucleotide sequence ID" value="NZ_CP007057.1"/>
</dbReference>
<dbReference type="HOGENOM" id="CLU_1965483_0_0_2"/>
<dbReference type="eggNOG" id="arCOG01208">
    <property type="taxonomic scope" value="Archaea"/>
</dbReference>
<accession>W0JWQ1</accession>
<dbReference type="SUPFAM" id="SSF81301">
    <property type="entry name" value="Nucleotidyltransferase"/>
    <property type="match status" value="1"/>
</dbReference>
<evidence type="ECO:0000259" key="2">
    <source>
        <dbReference type="Pfam" id="PF01909"/>
    </source>
</evidence>
<dbReference type="Proteomes" id="UP000019024">
    <property type="component" value="Plasmid unnamed2"/>
</dbReference>
<evidence type="ECO:0000313" key="3">
    <source>
        <dbReference type="EMBL" id="AHG01732.1"/>
    </source>
</evidence>
<geneLocation type="plasmid" evidence="3">
    <name>unnamed</name>
</geneLocation>